<reference evidence="4 5" key="1">
    <citation type="journal article" date="2016" name="Nat. Commun.">
        <title>Thousands of microbial genomes shed light on interconnected biogeochemical processes in an aquifer system.</title>
        <authorList>
            <person name="Anantharaman K."/>
            <person name="Brown C.T."/>
            <person name="Hug L.A."/>
            <person name="Sharon I."/>
            <person name="Castelle C.J."/>
            <person name="Probst A.J."/>
            <person name="Thomas B.C."/>
            <person name="Singh A."/>
            <person name="Wilkins M.J."/>
            <person name="Karaoz U."/>
            <person name="Brodie E.L."/>
            <person name="Williams K.H."/>
            <person name="Hubbard S.S."/>
            <person name="Banfield J.F."/>
        </authorList>
    </citation>
    <scope>NUCLEOTIDE SEQUENCE [LARGE SCALE GENOMIC DNA]</scope>
</reference>
<keyword evidence="2" id="KW-0472">Membrane</keyword>
<dbReference type="Gene3D" id="3.40.630.190">
    <property type="entry name" value="LCP protein"/>
    <property type="match status" value="1"/>
</dbReference>
<feature type="domain" description="Cell envelope-related transcriptional attenuator" evidence="3">
    <location>
        <begin position="96"/>
        <end position="255"/>
    </location>
</feature>
<protein>
    <recommendedName>
        <fullName evidence="3">Cell envelope-related transcriptional attenuator domain-containing protein</fullName>
    </recommendedName>
</protein>
<organism evidence="4 5">
    <name type="scientific">Candidatus Portnoybacteria bacterium RBG_13_41_18</name>
    <dbReference type="NCBI Taxonomy" id="1801991"/>
    <lineage>
        <taxon>Bacteria</taxon>
        <taxon>Candidatus Portnoyibacteriota</taxon>
    </lineage>
</organism>
<dbReference type="InterPro" id="IPR004474">
    <property type="entry name" value="LytR_CpsA_psr"/>
</dbReference>
<dbReference type="PANTHER" id="PTHR33392">
    <property type="entry name" value="POLYISOPRENYL-TEICHOIC ACID--PEPTIDOGLYCAN TEICHOIC ACID TRANSFERASE TAGU"/>
    <property type="match status" value="1"/>
</dbReference>
<comment type="caution">
    <text evidence="4">The sequence shown here is derived from an EMBL/GenBank/DDBJ whole genome shotgun (WGS) entry which is preliminary data.</text>
</comment>
<evidence type="ECO:0000313" key="4">
    <source>
        <dbReference type="EMBL" id="OGZ34495.1"/>
    </source>
</evidence>
<dbReference type="EMBL" id="MHMV01000021">
    <property type="protein sequence ID" value="OGZ34495.1"/>
    <property type="molecule type" value="Genomic_DNA"/>
</dbReference>
<dbReference type="NCBIfam" id="TIGR00350">
    <property type="entry name" value="lytR_cpsA_psr"/>
    <property type="match status" value="1"/>
</dbReference>
<evidence type="ECO:0000313" key="5">
    <source>
        <dbReference type="Proteomes" id="UP000177725"/>
    </source>
</evidence>
<comment type="similarity">
    <text evidence="1">Belongs to the LytR/CpsA/Psr (LCP) family.</text>
</comment>
<dbReference type="InterPro" id="IPR050922">
    <property type="entry name" value="LytR/CpsA/Psr_CW_biosynth"/>
</dbReference>
<gene>
    <name evidence="4" type="ORF">A2174_02665</name>
</gene>
<keyword evidence="2" id="KW-0812">Transmembrane</keyword>
<evidence type="ECO:0000256" key="2">
    <source>
        <dbReference type="SAM" id="Phobius"/>
    </source>
</evidence>
<dbReference type="Pfam" id="PF03816">
    <property type="entry name" value="LytR_cpsA_psr"/>
    <property type="match status" value="1"/>
</dbReference>
<evidence type="ECO:0000259" key="3">
    <source>
        <dbReference type="Pfam" id="PF03816"/>
    </source>
</evidence>
<keyword evidence="2" id="KW-1133">Transmembrane helix</keyword>
<dbReference type="Proteomes" id="UP000177725">
    <property type="component" value="Unassembled WGS sequence"/>
</dbReference>
<dbReference type="PANTHER" id="PTHR33392:SF6">
    <property type="entry name" value="POLYISOPRENYL-TEICHOIC ACID--PEPTIDOGLYCAN TEICHOIC ACID TRANSFERASE TAGU"/>
    <property type="match status" value="1"/>
</dbReference>
<dbReference type="AlphaFoldDB" id="A0A1G2F8S9"/>
<proteinExistence type="inferred from homology"/>
<feature type="transmembrane region" description="Helical" evidence="2">
    <location>
        <begin position="21"/>
        <end position="43"/>
    </location>
</feature>
<accession>A0A1G2F8S9</accession>
<sequence length="346" mass="38491">MEDKYLNYDSKMQPQKPRKKRRFWIGLIIILVIFVLSAGILFYKAGFTFSQMNIDNGIGVLPLAEDAPKLEKEQDRINILLLGLRGPGDPNGGLLTDTMMIVSIKPSTGQAAMISVPRDLYVKLPLVAGQKSPALKEKINFAYVYGEEKKQGAGLAFSKVAISSVTGLYIDYVVSADFTAFKEAVDILGGIDINLDKPFSENAQFVGEKVIDLPAGKNHLDGDTALYFVRSRYSTSDFDRARRQQQVLLAIKDKAFSLGNILNPVKIFELMGTMGRHIKTDMNLSDMNNLLNLSKDLELKDIKHKVFDTTEQGLLYSSISDSGAYILLPVGDNYDKIREACKNIFN</sequence>
<name>A0A1G2F8S9_9BACT</name>
<evidence type="ECO:0000256" key="1">
    <source>
        <dbReference type="ARBA" id="ARBA00006068"/>
    </source>
</evidence>